<dbReference type="EMBL" id="JAGTTL010000026">
    <property type="protein sequence ID" value="KAK6302123.1"/>
    <property type="molecule type" value="Genomic_DNA"/>
</dbReference>
<feature type="region of interest" description="Disordered" evidence="1">
    <location>
        <begin position="93"/>
        <end position="115"/>
    </location>
</feature>
<reference evidence="2 3" key="1">
    <citation type="submission" date="2021-04" db="EMBL/GenBank/DDBJ databases">
        <authorList>
            <person name="De Guttry C."/>
            <person name="Zahm M."/>
            <person name="Klopp C."/>
            <person name="Cabau C."/>
            <person name="Louis A."/>
            <person name="Berthelot C."/>
            <person name="Parey E."/>
            <person name="Roest Crollius H."/>
            <person name="Montfort J."/>
            <person name="Robinson-Rechavi M."/>
            <person name="Bucao C."/>
            <person name="Bouchez O."/>
            <person name="Gislard M."/>
            <person name="Lluch J."/>
            <person name="Milhes M."/>
            <person name="Lampietro C."/>
            <person name="Lopez Roques C."/>
            <person name="Donnadieu C."/>
            <person name="Braasch I."/>
            <person name="Desvignes T."/>
            <person name="Postlethwait J."/>
            <person name="Bobe J."/>
            <person name="Wedekind C."/>
            <person name="Guiguen Y."/>
        </authorList>
    </citation>
    <scope>NUCLEOTIDE SEQUENCE [LARGE SCALE GENOMIC DNA]</scope>
    <source>
        <strain evidence="2">Cs_M1</strain>
        <tissue evidence="2">Blood</tissue>
    </source>
</reference>
<sequence length="115" mass="12895">MVRWCSAAPRSLMLFTCAKERDRGNHISGYLNAAQPQRQNPRRWVREIFNIRFGQYEHHTMTMSPVQAVHWPSLSSPTSELNQVCQCLAGTKACTPSSSSGPGLETTARTSKRMA</sequence>
<gene>
    <name evidence="2" type="ORF">J4Q44_G00281760</name>
</gene>
<comment type="caution">
    <text evidence="2">The sequence shown here is derived from an EMBL/GenBank/DDBJ whole genome shotgun (WGS) entry which is preliminary data.</text>
</comment>
<evidence type="ECO:0000313" key="2">
    <source>
        <dbReference type="EMBL" id="KAK6302123.1"/>
    </source>
</evidence>
<organism evidence="2 3">
    <name type="scientific">Coregonus suidteri</name>
    <dbReference type="NCBI Taxonomy" id="861788"/>
    <lineage>
        <taxon>Eukaryota</taxon>
        <taxon>Metazoa</taxon>
        <taxon>Chordata</taxon>
        <taxon>Craniata</taxon>
        <taxon>Vertebrata</taxon>
        <taxon>Euteleostomi</taxon>
        <taxon>Actinopterygii</taxon>
        <taxon>Neopterygii</taxon>
        <taxon>Teleostei</taxon>
        <taxon>Protacanthopterygii</taxon>
        <taxon>Salmoniformes</taxon>
        <taxon>Salmonidae</taxon>
        <taxon>Coregoninae</taxon>
        <taxon>Coregonus</taxon>
    </lineage>
</organism>
<proteinExistence type="predicted"/>
<evidence type="ECO:0000313" key="3">
    <source>
        <dbReference type="Proteomes" id="UP001356427"/>
    </source>
</evidence>
<accession>A0AAN8L229</accession>
<evidence type="ECO:0000256" key="1">
    <source>
        <dbReference type="SAM" id="MobiDB-lite"/>
    </source>
</evidence>
<dbReference type="AlphaFoldDB" id="A0AAN8L229"/>
<keyword evidence="3" id="KW-1185">Reference proteome</keyword>
<name>A0AAN8L229_9TELE</name>
<dbReference type="Proteomes" id="UP001356427">
    <property type="component" value="Unassembled WGS sequence"/>
</dbReference>
<protein>
    <submittedName>
        <fullName evidence="2">Uncharacterized protein</fullName>
    </submittedName>
</protein>